<sequence>MKATVLTLMCLVLGLVVNAQDFNSSIQAARQSYSSGNLEDSRFAMQQMLQEIDILTGKEVLKILPNTLGTLEAKIAEDQVSAGVGFAGAVIHRLYQTDDKSAVMEIISNSPLIGSINAILSIPFIGTGANGERRVVKIDGYKALIQKSSDSAKIAYDIQVPLGSTLITVRTENYSDDILKLANSIPVALIAQKLN</sequence>
<keyword evidence="1" id="KW-0732">Signal</keyword>
<evidence type="ECO:0000313" key="3">
    <source>
        <dbReference type="Proteomes" id="UP000199226"/>
    </source>
</evidence>
<protein>
    <submittedName>
        <fullName evidence="2">Uncharacterized protein</fullName>
    </submittedName>
</protein>
<keyword evidence="3" id="KW-1185">Reference proteome</keyword>
<organism evidence="2 3">
    <name type="scientific">Daejeonella rubra</name>
    <dbReference type="NCBI Taxonomy" id="990371"/>
    <lineage>
        <taxon>Bacteria</taxon>
        <taxon>Pseudomonadati</taxon>
        <taxon>Bacteroidota</taxon>
        <taxon>Sphingobacteriia</taxon>
        <taxon>Sphingobacteriales</taxon>
        <taxon>Sphingobacteriaceae</taxon>
        <taxon>Daejeonella</taxon>
    </lineage>
</organism>
<dbReference type="Proteomes" id="UP000199226">
    <property type="component" value="Unassembled WGS sequence"/>
</dbReference>
<dbReference type="RefSeq" id="WP_090699085.1">
    <property type="nucleotide sequence ID" value="NZ_FNHH01000002.1"/>
</dbReference>
<reference evidence="3" key="1">
    <citation type="submission" date="2016-10" db="EMBL/GenBank/DDBJ databases">
        <authorList>
            <person name="Varghese N."/>
            <person name="Submissions S."/>
        </authorList>
    </citation>
    <scope>NUCLEOTIDE SEQUENCE [LARGE SCALE GENOMIC DNA]</scope>
    <source>
        <strain evidence="3">DSM 24536</strain>
    </source>
</reference>
<dbReference type="EMBL" id="FNHH01000002">
    <property type="protein sequence ID" value="SDL80128.1"/>
    <property type="molecule type" value="Genomic_DNA"/>
</dbReference>
<dbReference type="OrthoDB" id="852824at2"/>
<dbReference type="AlphaFoldDB" id="A0A1G9N0V2"/>
<evidence type="ECO:0000313" key="2">
    <source>
        <dbReference type="EMBL" id="SDL80128.1"/>
    </source>
</evidence>
<name>A0A1G9N0V2_9SPHI</name>
<feature type="signal peptide" evidence="1">
    <location>
        <begin position="1"/>
        <end position="19"/>
    </location>
</feature>
<feature type="chain" id="PRO_5011603665" evidence="1">
    <location>
        <begin position="20"/>
        <end position="195"/>
    </location>
</feature>
<evidence type="ECO:0000256" key="1">
    <source>
        <dbReference type="SAM" id="SignalP"/>
    </source>
</evidence>
<accession>A0A1G9N0V2</accession>
<proteinExistence type="predicted"/>
<gene>
    <name evidence="2" type="ORF">SAMN05421813_102191</name>
</gene>